<keyword evidence="8" id="KW-0902">Two-component regulatory system</keyword>
<proteinExistence type="predicted"/>
<dbReference type="InterPro" id="IPR003661">
    <property type="entry name" value="HisK_dim/P_dom"/>
</dbReference>
<dbReference type="CDD" id="cd00082">
    <property type="entry name" value="HisKA"/>
    <property type="match status" value="1"/>
</dbReference>
<sequence length="633" mass="69589">MGALLDNITARVAVVGRDHCFLYANREALAFYGLPPEQVMGQHLSKVLGDTAYAGYLPWAERLFSGESLRWQGWVEYPTHGRRFLQETMVPFASDGRDVQAIIVFGRDHTELKLREEELAEQIGQLQASEALKAAIVDHALAALISTDGEGRIVEFNPAAEAMFGRLRADVMGRLVSEVIMPERYRSAHEAGIRRMENGGAPRVLGKRMEMHALRADGSEFPIEMVLWRTTVGGTGYYTASLVDVTERHSAAQQIERQRDALRQSEKLSAMGSLLAGVAHELNNPLAIVMGRASLLEEKCDDPALLADVQRIREAAERCGRIVRTFLNMARSKPATRENVSLNDLTRAAAEMLNYSYRSHGVEMRLQLADELPSVKADGDQVGQIVLNLLVNAQQALAACEGERRVLVETGVEARRENREPRVWLRVSDNGPGVPAELRGKLFEPFFTTKPEGIGTGLGLAMSRSLARDHGGDLTLEPTSHHGGASFRLNLPISGEPVHESAPVPLQATDAALQTRVLVVDDESEITELMRDILEAAGYEVATAESGEVALALLETARFDAIVSDLRMPDMDGATLWREVDQHHPRLSRRMLFVTGDTLSPGAREFLRKARCAGLDKPFSKGDLLAAVAKLVE</sequence>
<dbReference type="Pfam" id="PF00512">
    <property type="entry name" value="HisKA"/>
    <property type="match status" value="1"/>
</dbReference>
<evidence type="ECO:0000313" key="14">
    <source>
        <dbReference type="EMBL" id="WOB09260.1"/>
    </source>
</evidence>
<evidence type="ECO:0000259" key="10">
    <source>
        <dbReference type="PROSITE" id="PS50109"/>
    </source>
</evidence>
<evidence type="ECO:0000313" key="15">
    <source>
        <dbReference type="Proteomes" id="UP001303946"/>
    </source>
</evidence>
<dbReference type="PANTHER" id="PTHR43065">
    <property type="entry name" value="SENSOR HISTIDINE KINASE"/>
    <property type="match status" value="1"/>
</dbReference>
<feature type="domain" description="PAS" evidence="12">
    <location>
        <begin position="129"/>
        <end position="200"/>
    </location>
</feature>
<dbReference type="Gene3D" id="3.30.565.10">
    <property type="entry name" value="Histidine kinase-like ATPase, C-terminal domain"/>
    <property type="match status" value="1"/>
</dbReference>
<evidence type="ECO:0000256" key="7">
    <source>
        <dbReference type="ARBA" id="ARBA00022840"/>
    </source>
</evidence>
<dbReference type="InterPro" id="IPR004358">
    <property type="entry name" value="Sig_transdc_His_kin-like_C"/>
</dbReference>
<dbReference type="Proteomes" id="UP001303946">
    <property type="component" value="Chromosome"/>
</dbReference>
<comment type="catalytic activity">
    <reaction evidence="1">
        <text>ATP + protein L-histidine = ADP + protein N-phospho-L-histidine.</text>
        <dbReference type="EC" id="2.7.13.3"/>
    </reaction>
</comment>
<dbReference type="Gene3D" id="3.40.50.2300">
    <property type="match status" value="1"/>
</dbReference>
<dbReference type="InterPro" id="IPR035965">
    <property type="entry name" value="PAS-like_dom_sf"/>
</dbReference>
<dbReference type="SMART" id="SM00448">
    <property type="entry name" value="REC"/>
    <property type="match status" value="1"/>
</dbReference>
<dbReference type="InterPro" id="IPR001789">
    <property type="entry name" value="Sig_transdc_resp-reg_receiver"/>
</dbReference>
<dbReference type="InterPro" id="IPR000014">
    <property type="entry name" value="PAS"/>
</dbReference>
<dbReference type="SMART" id="SM00387">
    <property type="entry name" value="HATPase_c"/>
    <property type="match status" value="1"/>
</dbReference>
<evidence type="ECO:0000256" key="6">
    <source>
        <dbReference type="ARBA" id="ARBA00022777"/>
    </source>
</evidence>
<dbReference type="InterPro" id="IPR036097">
    <property type="entry name" value="HisK_dim/P_sf"/>
</dbReference>
<dbReference type="Gene3D" id="1.10.287.130">
    <property type="match status" value="1"/>
</dbReference>
<evidence type="ECO:0000256" key="2">
    <source>
        <dbReference type="ARBA" id="ARBA00012438"/>
    </source>
</evidence>
<dbReference type="EC" id="2.7.13.3" evidence="2"/>
<protein>
    <recommendedName>
        <fullName evidence="2">histidine kinase</fullName>
        <ecNumber evidence="2">2.7.13.3</ecNumber>
    </recommendedName>
</protein>
<dbReference type="InterPro" id="IPR036890">
    <property type="entry name" value="HATPase_C_sf"/>
</dbReference>
<dbReference type="PROSITE" id="PS50110">
    <property type="entry name" value="RESPONSE_REGULATORY"/>
    <property type="match status" value="1"/>
</dbReference>
<dbReference type="SMART" id="SM00388">
    <property type="entry name" value="HisKA"/>
    <property type="match status" value="1"/>
</dbReference>
<evidence type="ECO:0000256" key="4">
    <source>
        <dbReference type="ARBA" id="ARBA00022679"/>
    </source>
</evidence>
<dbReference type="Gene3D" id="3.30.450.20">
    <property type="entry name" value="PAS domain"/>
    <property type="match status" value="2"/>
</dbReference>
<reference evidence="14 15" key="1">
    <citation type="submission" date="2023-10" db="EMBL/GenBank/DDBJ databases">
        <title>Bacteria for the degradation of biodegradable plastic PBAT(Polybutylene adipate terephthalate).</title>
        <authorList>
            <person name="Weon H.-Y."/>
            <person name="Yeon J."/>
        </authorList>
    </citation>
    <scope>NUCLEOTIDE SEQUENCE [LARGE SCALE GENOMIC DNA]</scope>
    <source>
        <strain evidence="14 15">SBD 7-3</strain>
    </source>
</reference>
<evidence type="ECO:0000256" key="5">
    <source>
        <dbReference type="ARBA" id="ARBA00022741"/>
    </source>
</evidence>
<evidence type="ECO:0000259" key="12">
    <source>
        <dbReference type="PROSITE" id="PS50112"/>
    </source>
</evidence>
<accession>A0ABZ0CWE2</accession>
<keyword evidence="15" id="KW-1185">Reference proteome</keyword>
<dbReference type="SMART" id="SM00091">
    <property type="entry name" value="PAS"/>
    <property type="match status" value="2"/>
</dbReference>
<dbReference type="InterPro" id="IPR011006">
    <property type="entry name" value="CheY-like_superfamily"/>
</dbReference>
<evidence type="ECO:0000256" key="1">
    <source>
        <dbReference type="ARBA" id="ARBA00000085"/>
    </source>
</evidence>
<evidence type="ECO:0000256" key="9">
    <source>
        <dbReference type="PROSITE-ProRule" id="PRU00169"/>
    </source>
</evidence>
<keyword evidence="7" id="KW-0067">ATP-binding</keyword>
<keyword evidence="6" id="KW-0418">Kinase</keyword>
<dbReference type="Pfam" id="PF00072">
    <property type="entry name" value="Response_reg"/>
    <property type="match status" value="1"/>
</dbReference>
<dbReference type="Pfam" id="PF08448">
    <property type="entry name" value="PAS_4"/>
    <property type="match status" value="1"/>
</dbReference>
<evidence type="ECO:0000256" key="8">
    <source>
        <dbReference type="ARBA" id="ARBA00023012"/>
    </source>
</evidence>
<feature type="domain" description="Response regulatory" evidence="11">
    <location>
        <begin position="516"/>
        <end position="632"/>
    </location>
</feature>
<name>A0ABZ0CWE2_9BURK</name>
<organism evidence="14 15">
    <name type="scientific">Piscinibacter gummiphilus</name>
    <dbReference type="NCBI Taxonomy" id="946333"/>
    <lineage>
        <taxon>Bacteria</taxon>
        <taxon>Pseudomonadati</taxon>
        <taxon>Pseudomonadota</taxon>
        <taxon>Betaproteobacteria</taxon>
        <taxon>Burkholderiales</taxon>
        <taxon>Sphaerotilaceae</taxon>
        <taxon>Piscinibacter</taxon>
    </lineage>
</organism>
<evidence type="ECO:0000259" key="11">
    <source>
        <dbReference type="PROSITE" id="PS50110"/>
    </source>
</evidence>
<gene>
    <name evidence="14" type="ORF">RXV79_04180</name>
</gene>
<dbReference type="Pfam" id="PF02518">
    <property type="entry name" value="HATPase_c"/>
    <property type="match status" value="1"/>
</dbReference>
<dbReference type="EMBL" id="CP136336">
    <property type="protein sequence ID" value="WOB09260.1"/>
    <property type="molecule type" value="Genomic_DNA"/>
</dbReference>
<dbReference type="InterPro" id="IPR003594">
    <property type="entry name" value="HATPase_dom"/>
</dbReference>
<dbReference type="Pfam" id="PF13426">
    <property type="entry name" value="PAS_9"/>
    <property type="match status" value="1"/>
</dbReference>
<evidence type="ECO:0000256" key="3">
    <source>
        <dbReference type="ARBA" id="ARBA00022553"/>
    </source>
</evidence>
<dbReference type="PROSITE" id="PS50113">
    <property type="entry name" value="PAC"/>
    <property type="match status" value="1"/>
</dbReference>
<feature type="domain" description="PAS" evidence="12">
    <location>
        <begin position="1"/>
        <end position="44"/>
    </location>
</feature>
<dbReference type="SUPFAM" id="SSF55785">
    <property type="entry name" value="PYP-like sensor domain (PAS domain)"/>
    <property type="match status" value="2"/>
</dbReference>
<dbReference type="PROSITE" id="PS50109">
    <property type="entry name" value="HIS_KIN"/>
    <property type="match status" value="1"/>
</dbReference>
<dbReference type="PANTHER" id="PTHR43065:SF46">
    <property type="entry name" value="C4-DICARBOXYLATE TRANSPORT SENSOR PROTEIN DCTB"/>
    <property type="match status" value="1"/>
</dbReference>
<dbReference type="InterPro" id="IPR013656">
    <property type="entry name" value="PAS_4"/>
</dbReference>
<dbReference type="InterPro" id="IPR005467">
    <property type="entry name" value="His_kinase_dom"/>
</dbReference>
<dbReference type="NCBIfam" id="TIGR00229">
    <property type="entry name" value="sensory_box"/>
    <property type="match status" value="2"/>
</dbReference>
<dbReference type="InterPro" id="IPR000700">
    <property type="entry name" value="PAS-assoc_C"/>
</dbReference>
<keyword evidence="3 9" id="KW-0597">Phosphoprotein</keyword>
<dbReference type="RefSeq" id="WP_316702216.1">
    <property type="nucleotide sequence ID" value="NZ_CP136336.1"/>
</dbReference>
<dbReference type="PRINTS" id="PR00344">
    <property type="entry name" value="BCTRLSENSOR"/>
</dbReference>
<evidence type="ECO:0000259" key="13">
    <source>
        <dbReference type="PROSITE" id="PS50113"/>
    </source>
</evidence>
<feature type="domain" description="Histidine kinase" evidence="10">
    <location>
        <begin position="277"/>
        <end position="495"/>
    </location>
</feature>
<feature type="domain" description="PAC" evidence="13">
    <location>
        <begin position="207"/>
        <end position="257"/>
    </location>
</feature>
<keyword evidence="5" id="KW-0547">Nucleotide-binding</keyword>
<dbReference type="CDD" id="cd00130">
    <property type="entry name" value="PAS"/>
    <property type="match status" value="2"/>
</dbReference>
<keyword evidence="4" id="KW-0808">Transferase</keyword>
<dbReference type="SUPFAM" id="SSF55874">
    <property type="entry name" value="ATPase domain of HSP90 chaperone/DNA topoisomerase II/histidine kinase"/>
    <property type="match status" value="1"/>
</dbReference>
<dbReference type="SUPFAM" id="SSF52172">
    <property type="entry name" value="CheY-like"/>
    <property type="match status" value="1"/>
</dbReference>
<feature type="modified residue" description="4-aspartylphosphate" evidence="9">
    <location>
        <position position="565"/>
    </location>
</feature>
<dbReference type="SUPFAM" id="SSF47384">
    <property type="entry name" value="Homodimeric domain of signal transducing histidine kinase"/>
    <property type="match status" value="1"/>
</dbReference>
<dbReference type="PROSITE" id="PS50112">
    <property type="entry name" value="PAS"/>
    <property type="match status" value="2"/>
</dbReference>